<dbReference type="PANTHER" id="PTHR46211:SF14">
    <property type="entry name" value="GLYCEROPHOSPHODIESTER PHOSPHODIESTERASE"/>
    <property type="match status" value="1"/>
</dbReference>
<dbReference type="Proteomes" id="UP000266385">
    <property type="component" value="Unassembled WGS sequence"/>
</dbReference>
<evidence type="ECO:0000259" key="1">
    <source>
        <dbReference type="PROSITE" id="PS51704"/>
    </source>
</evidence>
<dbReference type="EMBL" id="QWFX01000013">
    <property type="protein sequence ID" value="RIJ27900.1"/>
    <property type="molecule type" value="Genomic_DNA"/>
</dbReference>
<gene>
    <name evidence="2" type="ORF">D1223_10765</name>
</gene>
<feature type="domain" description="GP-PDE" evidence="1">
    <location>
        <begin position="9"/>
        <end position="239"/>
    </location>
</feature>
<evidence type="ECO:0000313" key="3">
    <source>
        <dbReference type="Proteomes" id="UP000266385"/>
    </source>
</evidence>
<protein>
    <recommendedName>
        <fullName evidence="1">GP-PDE domain-containing protein</fullName>
    </recommendedName>
</protein>
<dbReference type="Pfam" id="PF03009">
    <property type="entry name" value="GDPD"/>
    <property type="match status" value="1"/>
</dbReference>
<dbReference type="InterPro" id="IPR017946">
    <property type="entry name" value="PLC-like_Pdiesterase_TIM-brl"/>
</dbReference>
<organism evidence="2 3">
    <name type="scientific">Henriciella mobilis</name>
    <dbReference type="NCBI Taxonomy" id="2305467"/>
    <lineage>
        <taxon>Bacteria</taxon>
        <taxon>Pseudomonadati</taxon>
        <taxon>Pseudomonadota</taxon>
        <taxon>Alphaproteobacteria</taxon>
        <taxon>Hyphomonadales</taxon>
        <taxon>Hyphomonadaceae</taxon>
        <taxon>Henriciella</taxon>
    </lineage>
</organism>
<dbReference type="PANTHER" id="PTHR46211">
    <property type="entry name" value="GLYCEROPHOSPHORYL DIESTER PHOSPHODIESTERASE"/>
    <property type="match status" value="1"/>
</dbReference>
<keyword evidence="3" id="KW-1185">Reference proteome</keyword>
<dbReference type="Gene3D" id="3.20.20.190">
    <property type="entry name" value="Phosphatidylinositol (PI) phosphodiesterase"/>
    <property type="match status" value="1"/>
</dbReference>
<dbReference type="SUPFAM" id="SSF51695">
    <property type="entry name" value="PLC-like phosphodiesterases"/>
    <property type="match status" value="1"/>
</dbReference>
<comment type="caution">
    <text evidence="2">The sequence shown here is derived from an EMBL/GenBank/DDBJ whole genome shotgun (WGS) entry which is preliminary data.</text>
</comment>
<dbReference type="RefSeq" id="WP_119376436.1">
    <property type="nucleotide sequence ID" value="NZ_QWFX01000013.1"/>
</dbReference>
<dbReference type="AlphaFoldDB" id="A0A399R8Z2"/>
<dbReference type="GO" id="GO:0006629">
    <property type="term" value="P:lipid metabolic process"/>
    <property type="evidence" value="ECO:0007669"/>
    <property type="project" value="InterPro"/>
</dbReference>
<accession>A0A399R8Z2</accession>
<name>A0A399R8Z2_9PROT</name>
<reference evidence="2 3" key="1">
    <citation type="submission" date="2018-08" db="EMBL/GenBank/DDBJ databases">
        <title>Henriciella mobilis sp. nov., isolated from seawater.</title>
        <authorList>
            <person name="Cheng H."/>
            <person name="Wu Y.-H."/>
            <person name="Xu X.-W."/>
            <person name="Guo L.-L."/>
        </authorList>
    </citation>
    <scope>NUCLEOTIDE SEQUENCE [LARGE SCALE GENOMIC DNA]</scope>
    <source>
        <strain evidence="2 3">JN25</strain>
    </source>
</reference>
<dbReference type="OrthoDB" id="384721at2"/>
<dbReference type="InterPro" id="IPR030395">
    <property type="entry name" value="GP_PDE_dom"/>
</dbReference>
<proteinExistence type="predicted"/>
<dbReference type="PROSITE" id="PS51704">
    <property type="entry name" value="GP_PDE"/>
    <property type="match status" value="1"/>
</dbReference>
<sequence length="239" mass="25182">MAERFQILDFAYAHRGLWSAEKLPENSLEAILAAAEAGLGCELDVRPAACGTPVVFHDPLLDRMTGAAGPVAAHPAEALTAITLNGGGTLPTLEEVLEAWPGKAPLLIELKIDGDTDAEAFTRTVASLVQQHDGPAAMMSFSRTAVRAVPVDIMKGALIMPSVLAPGTTLEAAVAKAMANRPDYLACNILDAGHASALAARLDLPLAIWTISSLEMKRTISHLRVAPIFEGFDPAFARP</sequence>
<dbReference type="GO" id="GO:0008081">
    <property type="term" value="F:phosphoric diester hydrolase activity"/>
    <property type="evidence" value="ECO:0007669"/>
    <property type="project" value="InterPro"/>
</dbReference>
<evidence type="ECO:0000313" key="2">
    <source>
        <dbReference type="EMBL" id="RIJ27900.1"/>
    </source>
</evidence>